<dbReference type="InterPro" id="IPR042296">
    <property type="entry name" value="tRNA_met_Trm1_C"/>
</dbReference>
<dbReference type="InterPro" id="IPR002905">
    <property type="entry name" value="Trm1"/>
</dbReference>
<dbReference type="GO" id="GO:0140691">
    <property type="term" value="F:RNA folding chaperone"/>
    <property type="evidence" value="ECO:0007669"/>
    <property type="project" value="EnsemblFungi"/>
</dbReference>
<dbReference type="EC" id="2.1.1.216" evidence="7 9"/>
<keyword evidence="3 9" id="KW-0808">Transferase</keyword>
<dbReference type="Gene3D" id="3.30.56.70">
    <property type="entry name" value="N2,N2-dimethylguanosine tRNA methyltransferase, C-terminal domain"/>
    <property type="match status" value="1"/>
</dbReference>
<keyword evidence="12" id="KW-1185">Reference proteome</keyword>
<protein>
    <recommendedName>
        <fullName evidence="7 9">tRNA (guanine(26)-N(2))-dimethyltransferase</fullName>
        <ecNumber evidence="7 9">2.1.1.216</ecNumber>
    </recommendedName>
</protein>
<evidence type="ECO:0000256" key="10">
    <source>
        <dbReference type="SAM" id="MobiDB-lite"/>
    </source>
</evidence>
<evidence type="ECO:0000256" key="2">
    <source>
        <dbReference type="ARBA" id="ARBA00022603"/>
    </source>
</evidence>
<keyword evidence="1 9" id="KW-0820">tRNA-binding</keyword>
<evidence type="ECO:0000313" key="12">
    <source>
        <dbReference type="Proteomes" id="UP000242875"/>
    </source>
</evidence>
<dbReference type="SUPFAM" id="SSF53335">
    <property type="entry name" value="S-adenosyl-L-methionine-dependent methyltransferases"/>
    <property type="match status" value="1"/>
</dbReference>
<evidence type="ECO:0000256" key="7">
    <source>
        <dbReference type="ARBA" id="ARBA00039099"/>
    </source>
</evidence>
<evidence type="ECO:0000256" key="3">
    <source>
        <dbReference type="ARBA" id="ARBA00022679"/>
    </source>
</evidence>
<dbReference type="GO" id="GO:0160103">
    <property type="term" value="F:tRNA (guanine(26)-N2/guanine(27)-N2)-dimethyltransferase activity"/>
    <property type="evidence" value="ECO:0007669"/>
    <property type="project" value="EnsemblFungi"/>
</dbReference>
<feature type="region of interest" description="Disordered" evidence="10">
    <location>
        <begin position="493"/>
        <end position="541"/>
    </location>
</feature>
<keyword evidence="5 9" id="KW-0819">tRNA processing</keyword>
<comment type="caution">
    <text evidence="11">The sequence shown here is derived from an EMBL/GenBank/DDBJ whole genome shotgun (WGS) entry which is preliminary data.</text>
</comment>
<feature type="region of interest" description="Disordered" evidence="10">
    <location>
        <begin position="62"/>
        <end position="102"/>
    </location>
</feature>
<evidence type="ECO:0000256" key="5">
    <source>
        <dbReference type="ARBA" id="ARBA00022694"/>
    </source>
</evidence>
<dbReference type="Proteomes" id="UP000242875">
    <property type="component" value="Unassembled WGS sequence"/>
</dbReference>
<accession>A0A261Y4R3</accession>
<dbReference type="Gene3D" id="3.40.50.150">
    <property type="entry name" value="Vaccinia Virus protein VP39"/>
    <property type="match status" value="1"/>
</dbReference>
<dbReference type="GO" id="GO:0002940">
    <property type="term" value="P:tRNA N2-guanine methylation"/>
    <property type="evidence" value="ECO:0007669"/>
    <property type="project" value="EnsemblFungi"/>
</dbReference>
<evidence type="ECO:0000256" key="4">
    <source>
        <dbReference type="ARBA" id="ARBA00022691"/>
    </source>
</evidence>
<dbReference type="NCBIfam" id="TIGR00308">
    <property type="entry name" value="TRM1"/>
    <property type="match status" value="1"/>
</dbReference>
<evidence type="ECO:0000256" key="9">
    <source>
        <dbReference type="PROSITE-ProRule" id="PRU00958"/>
    </source>
</evidence>
<feature type="compositionally biased region" description="Polar residues" evidence="10">
    <location>
        <begin position="91"/>
        <end position="102"/>
    </location>
</feature>
<dbReference type="OrthoDB" id="6349953at2759"/>
<dbReference type="InterPro" id="IPR029063">
    <property type="entry name" value="SAM-dependent_MTases_sf"/>
</dbReference>
<dbReference type="PROSITE" id="PS51626">
    <property type="entry name" value="SAM_MT_TRM1"/>
    <property type="match status" value="1"/>
</dbReference>
<organism evidence="11 12">
    <name type="scientific">Bifiguratus adelaidae</name>
    <dbReference type="NCBI Taxonomy" id="1938954"/>
    <lineage>
        <taxon>Eukaryota</taxon>
        <taxon>Fungi</taxon>
        <taxon>Fungi incertae sedis</taxon>
        <taxon>Mucoromycota</taxon>
        <taxon>Mucoromycotina</taxon>
        <taxon>Endogonomycetes</taxon>
        <taxon>Endogonales</taxon>
        <taxon>Endogonales incertae sedis</taxon>
        <taxon>Bifiguratus</taxon>
    </lineage>
</organism>
<dbReference type="GO" id="GO:0160104">
    <property type="term" value="F:tRNA (guanine(26)-N2)-dimethyltransferase activity"/>
    <property type="evidence" value="ECO:0007669"/>
    <property type="project" value="UniProtKB-UniRule"/>
</dbReference>
<keyword evidence="2 9" id="KW-0489">Methyltransferase</keyword>
<keyword evidence="6 9" id="KW-0694">RNA-binding</keyword>
<proteinExistence type="inferred from homology"/>
<feature type="compositionally biased region" description="Basic and acidic residues" evidence="10">
    <location>
        <begin position="493"/>
        <end position="502"/>
    </location>
</feature>
<evidence type="ECO:0000313" key="11">
    <source>
        <dbReference type="EMBL" id="OZJ05620.1"/>
    </source>
</evidence>
<evidence type="ECO:0000256" key="1">
    <source>
        <dbReference type="ARBA" id="ARBA00022555"/>
    </source>
</evidence>
<evidence type="ECO:0000256" key="6">
    <source>
        <dbReference type="ARBA" id="ARBA00022884"/>
    </source>
</evidence>
<sequence length="541" mass="60325">MADLTHYNVFEEGKAKFLMPKKNKVFYNNVQQFNRDMSIAAIKTWHHIWSEEKRQAQLKRIKNKAGKEAQGKASVEISDGSTKAMEVDAQPVTSDKPTSSSVAHNKSYTFTILEALAASGIRSLRYALEIPHISKITSNDLLEDAVEAIKQNVEYNGIRQDLMVPNLGDAIDVMYSHRDPKKRFDVIDIDPYGTAVPFLDGAVQAVADGGLLCITCTDMAILTGSMHPETCYYKYGAMPVKGMFHHEMGLRILLQTIANTAAKYSRVITPMLSCSIDFYCRVFVRVHTSAADAKLNALKMSHVYQCTRCFSFATQPVGRIVTSAKGGSRHTPNTGPVVGTKCEHCGGSHHVGGPFWNASLHDNEFVQVMKKEVKDNGTAYGTERRMEGMLSVISEELNVPFYWTLGRLTSRMQCTSIPMTTVFSALLNGGYKASVSHCAADSVKTDAPASVMWDILRAWVKEHPIKQENIRDDSVAKAILDVSPQFQADFTYHKDAESESRKQKLVRFQMNPEKNWGPKARPSSKRSSDDDEEADKKQKTE</sequence>
<evidence type="ECO:0000256" key="8">
    <source>
        <dbReference type="ARBA" id="ARBA00051897"/>
    </source>
</evidence>
<comment type="similarity">
    <text evidence="9">Belongs to the class I-like SAM-binding methyltransferase superfamily. Trm1 family.</text>
</comment>
<dbReference type="PANTHER" id="PTHR10631:SF3">
    <property type="entry name" value="TRNA (GUANINE(26)-N(2))-DIMETHYLTRANSFERASE"/>
    <property type="match status" value="1"/>
</dbReference>
<name>A0A261Y4R3_9FUNG</name>
<dbReference type="GO" id="GO:0005637">
    <property type="term" value="C:nuclear inner membrane"/>
    <property type="evidence" value="ECO:0007669"/>
    <property type="project" value="EnsemblFungi"/>
</dbReference>
<keyword evidence="4 9" id="KW-0949">S-adenosyl-L-methionine</keyword>
<dbReference type="EMBL" id="MVBO01000012">
    <property type="protein sequence ID" value="OZJ05620.1"/>
    <property type="molecule type" value="Genomic_DNA"/>
</dbReference>
<comment type="catalytic activity">
    <reaction evidence="8 9">
        <text>guanosine(26) in tRNA + 2 S-adenosyl-L-methionine = N(2)-dimethylguanosine(26) in tRNA + 2 S-adenosyl-L-homocysteine + 2 H(+)</text>
        <dbReference type="Rhea" id="RHEA:43140"/>
        <dbReference type="Rhea" id="RHEA-COMP:10359"/>
        <dbReference type="Rhea" id="RHEA-COMP:10360"/>
        <dbReference type="ChEBI" id="CHEBI:15378"/>
        <dbReference type="ChEBI" id="CHEBI:57856"/>
        <dbReference type="ChEBI" id="CHEBI:59789"/>
        <dbReference type="ChEBI" id="CHEBI:74269"/>
        <dbReference type="ChEBI" id="CHEBI:74513"/>
        <dbReference type="EC" id="2.1.1.216"/>
    </reaction>
</comment>
<reference evidence="11 12" key="1">
    <citation type="journal article" date="2017" name="Mycologia">
        <title>Bifiguratus adelaidae, gen. et sp. nov., a new member of Mucoromycotina in endophytic and soil-dwelling habitats.</title>
        <authorList>
            <person name="Torres-Cruz T.J."/>
            <person name="Billingsley Tobias T.L."/>
            <person name="Almatruk M."/>
            <person name="Hesse C."/>
            <person name="Kuske C.R."/>
            <person name="Desiro A."/>
            <person name="Benucci G.M."/>
            <person name="Bonito G."/>
            <person name="Stajich J.E."/>
            <person name="Dunlap C."/>
            <person name="Arnold A.E."/>
            <person name="Porras-Alfaro A."/>
        </authorList>
    </citation>
    <scope>NUCLEOTIDE SEQUENCE [LARGE SCALE GENOMIC DNA]</scope>
    <source>
        <strain evidence="11 12">AZ0501</strain>
    </source>
</reference>
<gene>
    <name evidence="11" type="ORF">BZG36_01505</name>
</gene>
<dbReference type="GO" id="GO:0005739">
    <property type="term" value="C:mitochondrion"/>
    <property type="evidence" value="ECO:0007669"/>
    <property type="project" value="EnsemblFungi"/>
</dbReference>
<dbReference type="AlphaFoldDB" id="A0A261Y4R3"/>
<dbReference type="PANTHER" id="PTHR10631">
    <property type="entry name" value="N 2 ,N 2 -DIMETHYLGUANOSINE TRNA METHYLTRANSFERASE"/>
    <property type="match status" value="1"/>
</dbReference>
<dbReference type="Pfam" id="PF02005">
    <property type="entry name" value="TRM"/>
    <property type="match status" value="1"/>
</dbReference>
<dbReference type="FunFam" id="3.30.56.70:FF:000001">
    <property type="entry name" value="tRNA (guanine(26)-N(2))-dimethyltransferase"/>
    <property type="match status" value="1"/>
</dbReference>
<dbReference type="GO" id="GO:0000049">
    <property type="term" value="F:tRNA binding"/>
    <property type="evidence" value="ECO:0007669"/>
    <property type="project" value="UniProtKB-UniRule"/>
</dbReference>